<evidence type="ECO:0000256" key="1">
    <source>
        <dbReference type="ARBA" id="ARBA00003283"/>
    </source>
</evidence>
<dbReference type="InterPro" id="IPR050090">
    <property type="entry name" value="Tyrosine_recombinase_XerCD"/>
</dbReference>
<comment type="similarity">
    <text evidence="2">Belongs to the 'phage' integrase family.</text>
</comment>
<dbReference type="RefSeq" id="WP_097017642.1">
    <property type="nucleotide sequence ID" value="NZ_OBDZ01000010.1"/>
</dbReference>
<keyword evidence="5" id="KW-0233">DNA recombination</keyword>
<name>A0A285GTN0_9FIRM</name>
<proteinExistence type="inferred from homology"/>
<evidence type="ECO:0000259" key="7">
    <source>
        <dbReference type="PROSITE" id="PS51898"/>
    </source>
</evidence>
<dbReference type="InterPro" id="IPR044068">
    <property type="entry name" value="CB"/>
</dbReference>
<dbReference type="AlphaFoldDB" id="A0A285GTN0"/>
<dbReference type="SUPFAM" id="SSF56349">
    <property type="entry name" value="DNA breaking-rejoining enzymes"/>
    <property type="match status" value="1"/>
</dbReference>
<dbReference type="Pfam" id="PF14659">
    <property type="entry name" value="Phage_int_SAM_3"/>
    <property type="match status" value="1"/>
</dbReference>
<protein>
    <submittedName>
        <fullName evidence="9">Site-specific recombinase XerD</fullName>
    </submittedName>
</protein>
<evidence type="ECO:0000259" key="8">
    <source>
        <dbReference type="PROSITE" id="PS51900"/>
    </source>
</evidence>
<dbReference type="InterPro" id="IPR013762">
    <property type="entry name" value="Integrase-like_cat_sf"/>
</dbReference>
<evidence type="ECO:0000313" key="9">
    <source>
        <dbReference type="EMBL" id="SNY26922.1"/>
    </source>
</evidence>
<dbReference type="InterPro" id="IPR002104">
    <property type="entry name" value="Integrase_catalytic"/>
</dbReference>
<dbReference type="Gene3D" id="1.10.150.130">
    <property type="match status" value="1"/>
</dbReference>
<sequence length="383" mass="44300">MAHLRKKGNGKWQIIVEVGRDPITGKRNRKYKTVEGTKKQAEAVMAKLITKIDTGSYIDPKDMTVADLLNQWLESYCKPNLQPRSYESYKMITQKHLIPLLGRIKLQDLKPIHIQNYQTRKLNRGRQDNKSGGLSPTTVQNHHHILSQAIKYGIRLQLLENNPAEVIKAPPREEPQLQYLDRKGVEKVLEISKGKWIHEYIFVAIHTGMRRGEMLGLTWDKVDLKGRKVSIVQAAQRVRNEGIIFKKPKTKSSKRLITISKGVVEVLKRIKKKQTEKRLKLKNHSYNKYNLVFCEDDGRVCNPYTVTRRWNRIAEKAGYPDIRLHDLRHTHATLLLSSGIHPKVVQERLGHKNITTTLNTYSHVVPTLQREAAERLDNIVSYK</sequence>
<evidence type="ECO:0000256" key="2">
    <source>
        <dbReference type="ARBA" id="ARBA00008857"/>
    </source>
</evidence>
<dbReference type="GO" id="GO:0006310">
    <property type="term" value="P:DNA recombination"/>
    <property type="evidence" value="ECO:0007669"/>
    <property type="project" value="UniProtKB-KW"/>
</dbReference>
<dbReference type="InterPro" id="IPR011010">
    <property type="entry name" value="DNA_brk_join_enz"/>
</dbReference>
<keyword evidence="4 6" id="KW-0238">DNA-binding</keyword>
<evidence type="ECO:0000313" key="10">
    <source>
        <dbReference type="Proteomes" id="UP000219573"/>
    </source>
</evidence>
<dbReference type="GO" id="GO:0015074">
    <property type="term" value="P:DNA integration"/>
    <property type="evidence" value="ECO:0007669"/>
    <property type="project" value="UniProtKB-KW"/>
</dbReference>
<dbReference type="InterPro" id="IPR004107">
    <property type="entry name" value="Integrase_SAM-like_N"/>
</dbReference>
<organism evidence="9 10">
    <name type="scientific">Orenia metallireducens</name>
    <dbReference type="NCBI Taxonomy" id="1413210"/>
    <lineage>
        <taxon>Bacteria</taxon>
        <taxon>Bacillati</taxon>
        <taxon>Bacillota</taxon>
        <taxon>Clostridia</taxon>
        <taxon>Halanaerobiales</taxon>
        <taxon>Halobacteroidaceae</taxon>
        <taxon>Orenia</taxon>
    </lineage>
</organism>
<dbReference type="PANTHER" id="PTHR30349:SF91">
    <property type="entry name" value="INTA PROTEIN"/>
    <property type="match status" value="1"/>
</dbReference>
<dbReference type="CDD" id="cd01189">
    <property type="entry name" value="INT_ICEBs1_C_like"/>
    <property type="match status" value="1"/>
</dbReference>
<dbReference type="PROSITE" id="PS51898">
    <property type="entry name" value="TYR_RECOMBINASE"/>
    <property type="match status" value="1"/>
</dbReference>
<dbReference type="EMBL" id="OBDZ01000010">
    <property type="protein sequence ID" value="SNY26922.1"/>
    <property type="molecule type" value="Genomic_DNA"/>
</dbReference>
<dbReference type="Proteomes" id="UP000219573">
    <property type="component" value="Unassembled WGS sequence"/>
</dbReference>
<comment type="function">
    <text evidence="1">Site-specific tyrosine recombinase, which acts by catalyzing the cutting and rejoining of the recombining DNA molecules.</text>
</comment>
<accession>A0A285GTN0</accession>
<dbReference type="PANTHER" id="PTHR30349">
    <property type="entry name" value="PHAGE INTEGRASE-RELATED"/>
    <property type="match status" value="1"/>
</dbReference>
<dbReference type="InterPro" id="IPR028259">
    <property type="entry name" value="AP2-like_int_N"/>
</dbReference>
<evidence type="ECO:0000256" key="6">
    <source>
        <dbReference type="PROSITE-ProRule" id="PRU01248"/>
    </source>
</evidence>
<dbReference type="Gene3D" id="1.10.443.10">
    <property type="entry name" value="Intergrase catalytic core"/>
    <property type="match status" value="1"/>
</dbReference>
<keyword evidence="3" id="KW-0229">DNA integration</keyword>
<evidence type="ECO:0000256" key="5">
    <source>
        <dbReference type="ARBA" id="ARBA00023172"/>
    </source>
</evidence>
<evidence type="ECO:0000256" key="4">
    <source>
        <dbReference type="ARBA" id="ARBA00023125"/>
    </source>
</evidence>
<feature type="domain" description="Tyr recombinase" evidence="7">
    <location>
        <begin position="175"/>
        <end position="374"/>
    </location>
</feature>
<evidence type="ECO:0000256" key="3">
    <source>
        <dbReference type="ARBA" id="ARBA00022908"/>
    </source>
</evidence>
<dbReference type="GO" id="GO:0003677">
    <property type="term" value="F:DNA binding"/>
    <property type="evidence" value="ECO:0007669"/>
    <property type="project" value="UniProtKB-UniRule"/>
</dbReference>
<keyword evidence="10" id="KW-1185">Reference proteome</keyword>
<dbReference type="Pfam" id="PF14657">
    <property type="entry name" value="Arm-DNA-bind_4"/>
    <property type="match status" value="1"/>
</dbReference>
<dbReference type="PROSITE" id="PS51900">
    <property type="entry name" value="CB"/>
    <property type="match status" value="1"/>
</dbReference>
<dbReference type="InterPro" id="IPR010998">
    <property type="entry name" value="Integrase_recombinase_N"/>
</dbReference>
<dbReference type="Pfam" id="PF00589">
    <property type="entry name" value="Phage_integrase"/>
    <property type="match status" value="1"/>
</dbReference>
<reference evidence="10" key="1">
    <citation type="submission" date="2017-09" db="EMBL/GenBank/DDBJ databases">
        <authorList>
            <person name="Varghese N."/>
            <person name="Submissions S."/>
        </authorList>
    </citation>
    <scope>NUCLEOTIDE SEQUENCE [LARGE SCALE GENOMIC DNA]</scope>
    <source>
        <strain evidence="10">MSL47</strain>
    </source>
</reference>
<gene>
    <name evidence="9" type="ORF">SAMN06265827_11073</name>
</gene>
<feature type="domain" description="Core-binding (CB)" evidence="8">
    <location>
        <begin position="63"/>
        <end position="154"/>
    </location>
</feature>